<dbReference type="AlphaFoldDB" id="C6V3Y2"/>
<dbReference type="Proteomes" id="UP000001627">
    <property type="component" value="Chromosome"/>
</dbReference>
<keyword evidence="2" id="KW-1185">Reference proteome</keyword>
<dbReference type="KEGG" id="nri:NRI_0101"/>
<proteinExistence type="predicted"/>
<evidence type="ECO:0000313" key="2">
    <source>
        <dbReference type="Proteomes" id="UP000001627"/>
    </source>
</evidence>
<reference evidence="1 2" key="1">
    <citation type="journal article" date="2009" name="Nucleic Acids Res.">
        <title>Analysis of complete genome sequence of Neorickettsia risticii: causative agent of Potomac horse fever.</title>
        <authorList>
            <person name="Lin M."/>
            <person name="Zhang C."/>
            <person name="Gibson K."/>
            <person name="Rikihisa Y."/>
        </authorList>
    </citation>
    <scope>NUCLEOTIDE SEQUENCE [LARGE SCALE GENOMIC DNA]</scope>
    <source>
        <strain evidence="1 2">Illinois</strain>
    </source>
</reference>
<organism evidence="1 2">
    <name type="scientific">Neorickettsia risticii (strain Illinois)</name>
    <dbReference type="NCBI Taxonomy" id="434131"/>
    <lineage>
        <taxon>Bacteria</taxon>
        <taxon>Pseudomonadati</taxon>
        <taxon>Pseudomonadota</taxon>
        <taxon>Alphaproteobacteria</taxon>
        <taxon>Rickettsiales</taxon>
        <taxon>Anaplasmataceae</taxon>
        <taxon>Neorickettsia</taxon>
    </lineage>
</organism>
<dbReference type="EMBL" id="CP001431">
    <property type="protein sequence ID" value="ACT69104.1"/>
    <property type="molecule type" value="Genomic_DNA"/>
</dbReference>
<accession>C6V3Y2</accession>
<protein>
    <submittedName>
        <fullName evidence="1">Uncharacterized protein</fullName>
    </submittedName>
</protein>
<gene>
    <name evidence="1" type="ordered locus">NRI_0101</name>
</gene>
<name>C6V3Y2_NEORI</name>
<dbReference type="HOGENOM" id="CLU_3293064_0_0_5"/>
<sequence length="40" mass="4791">MATYAAWLIQVAKTRRTTLLILEHLIQIEQKRSKPLHYVR</sequence>
<evidence type="ECO:0000313" key="1">
    <source>
        <dbReference type="EMBL" id="ACT69104.1"/>
    </source>
</evidence>